<feature type="chain" id="PRO_5022086960" description="Kazal-like domain-containing protein" evidence="1">
    <location>
        <begin position="17"/>
        <end position="75"/>
    </location>
</feature>
<evidence type="ECO:0000313" key="2">
    <source>
        <dbReference type="EMBL" id="TQV91302.1"/>
    </source>
</evidence>
<accession>A0A545VMD8</accession>
<dbReference type="Proteomes" id="UP000315783">
    <property type="component" value="Unassembled WGS sequence"/>
</dbReference>
<evidence type="ECO:0000256" key="1">
    <source>
        <dbReference type="SAM" id="SignalP"/>
    </source>
</evidence>
<gene>
    <name evidence="2" type="ORF">IF1G_10183</name>
</gene>
<sequence length="75" mass="8069">MKFTVAILTLAAAVFAAPMVEESCDVFCNDEYDPIVCSNGIVYGNACELEKAKHALLTAVQKCELHIMDGVTCQA</sequence>
<organism evidence="2 3">
    <name type="scientific">Cordyceps javanica</name>
    <dbReference type="NCBI Taxonomy" id="43265"/>
    <lineage>
        <taxon>Eukaryota</taxon>
        <taxon>Fungi</taxon>
        <taxon>Dikarya</taxon>
        <taxon>Ascomycota</taxon>
        <taxon>Pezizomycotina</taxon>
        <taxon>Sordariomycetes</taxon>
        <taxon>Hypocreomycetidae</taxon>
        <taxon>Hypocreales</taxon>
        <taxon>Cordycipitaceae</taxon>
        <taxon>Cordyceps</taxon>
    </lineage>
</organism>
<dbReference type="AlphaFoldDB" id="A0A545VMD8"/>
<protein>
    <recommendedName>
        <fullName evidence="4">Kazal-like domain-containing protein</fullName>
    </recommendedName>
</protein>
<evidence type="ECO:0000313" key="3">
    <source>
        <dbReference type="Proteomes" id="UP000315783"/>
    </source>
</evidence>
<dbReference type="OrthoDB" id="328123at2759"/>
<dbReference type="InterPro" id="IPR036058">
    <property type="entry name" value="Kazal_dom_sf"/>
</dbReference>
<keyword evidence="3" id="KW-1185">Reference proteome</keyword>
<dbReference type="CDD" id="cd00104">
    <property type="entry name" value="KAZAL_FS"/>
    <property type="match status" value="1"/>
</dbReference>
<dbReference type="Gene3D" id="3.30.60.30">
    <property type="match status" value="1"/>
</dbReference>
<name>A0A545VMD8_9HYPO</name>
<keyword evidence="1" id="KW-0732">Signal</keyword>
<evidence type="ECO:0008006" key="4">
    <source>
        <dbReference type="Google" id="ProtNLM"/>
    </source>
</evidence>
<reference evidence="2 3" key="1">
    <citation type="journal article" date="2019" name="Appl. Microbiol. Biotechnol.">
        <title>Genome sequence of Isaria javanica and comparative genome analysis insights into family S53 peptidase evolution in fungal entomopathogens.</title>
        <authorList>
            <person name="Lin R."/>
            <person name="Zhang X."/>
            <person name="Xin B."/>
            <person name="Zou M."/>
            <person name="Gao Y."/>
            <person name="Qin F."/>
            <person name="Hu Q."/>
            <person name="Xie B."/>
            <person name="Cheng X."/>
        </authorList>
    </citation>
    <scope>NUCLEOTIDE SEQUENCE [LARGE SCALE GENOMIC DNA]</scope>
    <source>
        <strain evidence="2 3">IJ1G</strain>
    </source>
</reference>
<proteinExistence type="predicted"/>
<dbReference type="EMBL" id="SPUK01000020">
    <property type="protein sequence ID" value="TQV91302.1"/>
    <property type="molecule type" value="Genomic_DNA"/>
</dbReference>
<comment type="caution">
    <text evidence="2">The sequence shown here is derived from an EMBL/GenBank/DDBJ whole genome shotgun (WGS) entry which is preliminary data.</text>
</comment>
<feature type="signal peptide" evidence="1">
    <location>
        <begin position="1"/>
        <end position="16"/>
    </location>
</feature>
<dbReference type="SUPFAM" id="SSF100895">
    <property type="entry name" value="Kazal-type serine protease inhibitors"/>
    <property type="match status" value="1"/>
</dbReference>